<keyword evidence="3" id="KW-1185">Reference proteome</keyword>
<feature type="compositionally biased region" description="Low complexity" evidence="1">
    <location>
        <begin position="87"/>
        <end position="99"/>
    </location>
</feature>
<protein>
    <submittedName>
        <fullName evidence="2">Uncharacterized protein</fullName>
    </submittedName>
</protein>
<dbReference type="RefSeq" id="XP_047782320.1">
    <property type="nucleotide sequence ID" value="XM_047922830.1"/>
</dbReference>
<name>A0ABQ8KR82_9APHY</name>
<evidence type="ECO:0000256" key="1">
    <source>
        <dbReference type="SAM" id="MobiDB-lite"/>
    </source>
</evidence>
<organism evidence="2 3">
    <name type="scientific">Rhodofomes roseus</name>
    <dbReference type="NCBI Taxonomy" id="34475"/>
    <lineage>
        <taxon>Eukaryota</taxon>
        <taxon>Fungi</taxon>
        <taxon>Dikarya</taxon>
        <taxon>Basidiomycota</taxon>
        <taxon>Agaricomycotina</taxon>
        <taxon>Agaricomycetes</taxon>
        <taxon>Polyporales</taxon>
        <taxon>Rhodofomes</taxon>
    </lineage>
</organism>
<accession>A0ABQ8KR82</accession>
<gene>
    <name evidence="2" type="ORF">C8Q71DRAFT_741780</name>
</gene>
<evidence type="ECO:0000313" key="3">
    <source>
        <dbReference type="Proteomes" id="UP000814176"/>
    </source>
</evidence>
<proteinExistence type="predicted"/>
<sequence length="151" mass="15563">MLSWSSRVGYIFAREGRYRDILVLIQTNLQVVMSLNTTSPAASAVTLPLSDAGDTTPSSSTTALIAKNNQTSASNQPGSSSSGGGSPAAKSKQAAPPKNFEAAFGTLSASYGWGMGSDTQRPRSAKPPKAKQDRRAKPGSGSSSKPKSSPT</sequence>
<evidence type="ECO:0000313" key="2">
    <source>
        <dbReference type="EMBL" id="KAH9840854.1"/>
    </source>
</evidence>
<feature type="compositionally biased region" description="Low complexity" evidence="1">
    <location>
        <begin position="138"/>
        <end position="151"/>
    </location>
</feature>
<reference evidence="2 3" key="1">
    <citation type="journal article" date="2021" name="Environ. Microbiol.">
        <title>Gene family expansions and transcriptome signatures uncover fungal adaptations to wood decay.</title>
        <authorList>
            <person name="Hage H."/>
            <person name="Miyauchi S."/>
            <person name="Viragh M."/>
            <person name="Drula E."/>
            <person name="Min B."/>
            <person name="Chaduli D."/>
            <person name="Navarro D."/>
            <person name="Favel A."/>
            <person name="Norest M."/>
            <person name="Lesage-Meessen L."/>
            <person name="Balint B."/>
            <person name="Merenyi Z."/>
            <person name="de Eugenio L."/>
            <person name="Morin E."/>
            <person name="Martinez A.T."/>
            <person name="Baldrian P."/>
            <person name="Stursova M."/>
            <person name="Martinez M.J."/>
            <person name="Novotny C."/>
            <person name="Magnuson J.K."/>
            <person name="Spatafora J.W."/>
            <person name="Maurice S."/>
            <person name="Pangilinan J."/>
            <person name="Andreopoulos W."/>
            <person name="LaButti K."/>
            <person name="Hundley H."/>
            <person name="Na H."/>
            <person name="Kuo A."/>
            <person name="Barry K."/>
            <person name="Lipzen A."/>
            <person name="Henrissat B."/>
            <person name="Riley R."/>
            <person name="Ahrendt S."/>
            <person name="Nagy L.G."/>
            <person name="Grigoriev I.V."/>
            <person name="Martin F."/>
            <person name="Rosso M.N."/>
        </authorList>
    </citation>
    <scope>NUCLEOTIDE SEQUENCE [LARGE SCALE GENOMIC DNA]</scope>
    <source>
        <strain evidence="2 3">CIRM-BRFM 1785</strain>
    </source>
</reference>
<feature type="compositionally biased region" description="Polar residues" evidence="1">
    <location>
        <begin position="53"/>
        <end position="71"/>
    </location>
</feature>
<dbReference type="GeneID" id="72003562"/>
<feature type="region of interest" description="Disordered" evidence="1">
    <location>
        <begin position="47"/>
        <end position="151"/>
    </location>
</feature>
<dbReference type="Proteomes" id="UP000814176">
    <property type="component" value="Unassembled WGS sequence"/>
</dbReference>
<dbReference type="EMBL" id="JADCUA010000004">
    <property type="protein sequence ID" value="KAH9840854.1"/>
    <property type="molecule type" value="Genomic_DNA"/>
</dbReference>
<comment type="caution">
    <text evidence="2">The sequence shown here is derived from an EMBL/GenBank/DDBJ whole genome shotgun (WGS) entry which is preliminary data.</text>
</comment>